<feature type="domain" description="DUF3048" evidence="2">
    <location>
        <begin position="62"/>
        <end position="203"/>
    </location>
</feature>
<accession>A0A162MBQ8</accession>
<dbReference type="InterPro" id="IPR023158">
    <property type="entry name" value="YerB-like_sf"/>
</dbReference>
<evidence type="ECO:0000313" key="4">
    <source>
        <dbReference type="EMBL" id="KYO65173.1"/>
    </source>
</evidence>
<dbReference type="STRING" id="520767.ATZ99_17620"/>
<keyword evidence="5" id="KW-1185">Reference proteome</keyword>
<dbReference type="InterPro" id="IPR035328">
    <property type="entry name" value="DUF3048_C"/>
</dbReference>
<keyword evidence="4" id="KW-0449">Lipoprotein</keyword>
<name>A0A162MBQ8_9FIRM</name>
<feature type="region of interest" description="Disordered" evidence="1">
    <location>
        <begin position="32"/>
        <end position="54"/>
    </location>
</feature>
<evidence type="ECO:0000313" key="5">
    <source>
        <dbReference type="Proteomes" id="UP000075737"/>
    </source>
</evidence>
<evidence type="ECO:0000259" key="2">
    <source>
        <dbReference type="Pfam" id="PF11258"/>
    </source>
</evidence>
<dbReference type="Proteomes" id="UP000075737">
    <property type="component" value="Unassembled WGS sequence"/>
</dbReference>
<sequence length="360" mass="41475">MWFKKTIFLFILFLVLIVMVLSACGSNGGNLKNNGENNSLPANEIPPENNRKTPEEKIINPLTGLMVPKDKLLKRPFAVVIENEKKSRPQSGLYKADVVYEVLAEGGITRFLALYLSYDPEKDLEIGPVRSARPYLIDFAKNYGAVFVHYGGSPQAYSYFKEDKKFPHIDGIYDNITFYRQKERPAPHNAYTSMDKIVSTANRLNLHKDVDIKPFEFSDAESDINNDFQTAEKVEIPYNNSYKVTYIFDKNEGIYRRFMNENIHADKNTNNPITTKNLLILYMNTKVIDKVGRLTIETYGYGNGFYVFNGKCVKIFWERKEDGNLKLLSQDKKNIKLRKGNIWIQVVPQNTKIKFDSNNN</sequence>
<reference evidence="4 5" key="1">
    <citation type="submission" date="2015-12" db="EMBL/GenBank/DDBJ databases">
        <title>Draft genome of Thermovenabulum gondwanense isolated from a red thermophilic microbial mat colonisisng an outflow channel of a bore well.</title>
        <authorList>
            <person name="Patel B.K."/>
        </authorList>
    </citation>
    <scope>NUCLEOTIDE SEQUENCE [LARGE SCALE GENOMIC DNA]</scope>
    <source>
        <strain evidence="4 5">R270</strain>
    </source>
</reference>
<comment type="caution">
    <text evidence="4">The sequence shown here is derived from an EMBL/GenBank/DDBJ whole genome shotgun (WGS) entry which is preliminary data.</text>
</comment>
<organism evidence="4 5">
    <name type="scientific">Thermovenabulum gondwanense</name>
    <dbReference type="NCBI Taxonomy" id="520767"/>
    <lineage>
        <taxon>Bacteria</taxon>
        <taxon>Bacillati</taxon>
        <taxon>Bacillota</taxon>
        <taxon>Clostridia</taxon>
        <taxon>Thermosediminibacterales</taxon>
        <taxon>Thermosediminibacteraceae</taxon>
        <taxon>Thermovenabulum</taxon>
    </lineage>
</organism>
<feature type="domain" description="DUF3048" evidence="3">
    <location>
        <begin position="234"/>
        <end position="344"/>
    </location>
</feature>
<dbReference type="OrthoDB" id="9779102at2"/>
<evidence type="ECO:0000259" key="3">
    <source>
        <dbReference type="Pfam" id="PF17479"/>
    </source>
</evidence>
<dbReference type="AlphaFoldDB" id="A0A162MBQ8"/>
<dbReference type="InterPro" id="IPR021416">
    <property type="entry name" value="DUF3048_N"/>
</dbReference>
<proteinExistence type="predicted"/>
<dbReference type="EMBL" id="LOHZ01000037">
    <property type="protein sequence ID" value="KYO65173.1"/>
    <property type="molecule type" value="Genomic_DNA"/>
</dbReference>
<dbReference type="Pfam" id="PF11258">
    <property type="entry name" value="DUF3048"/>
    <property type="match status" value="1"/>
</dbReference>
<protein>
    <submittedName>
        <fullName evidence="4">Putative lipoprotein YerB</fullName>
    </submittedName>
</protein>
<gene>
    <name evidence="4" type="primary">yerB</name>
    <name evidence="4" type="ORF">ATZ99_17620</name>
</gene>
<dbReference type="SUPFAM" id="SSF159774">
    <property type="entry name" value="YerB-like"/>
    <property type="match status" value="1"/>
</dbReference>
<dbReference type="Gene3D" id="3.50.90.10">
    <property type="entry name" value="YerB-like"/>
    <property type="match status" value="1"/>
</dbReference>
<dbReference type="RefSeq" id="WP_068748877.1">
    <property type="nucleotide sequence ID" value="NZ_LOHZ01000037.1"/>
</dbReference>
<evidence type="ECO:0000256" key="1">
    <source>
        <dbReference type="SAM" id="MobiDB-lite"/>
    </source>
</evidence>
<dbReference type="PROSITE" id="PS51257">
    <property type="entry name" value="PROKAR_LIPOPROTEIN"/>
    <property type="match status" value="1"/>
</dbReference>
<dbReference type="Pfam" id="PF17479">
    <property type="entry name" value="DUF3048_C"/>
    <property type="match status" value="1"/>
</dbReference>